<evidence type="ECO:0000259" key="7">
    <source>
        <dbReference type="SMART" id="SM01019"/>
    </source>
</evidence>
<dbReference type="SMART" id="SM01019">
    <property type="entry name" value="B3"/>
    <property type="match status" value="1"/>
</dbReference>
<keyword evidence="3" id="KW-0238">DNA-binding</keyword>
<dbReference type="PANTHER" id="PTHR34269">
    <property type="entry name" value="TRANSCRIPTION FACTOR B3-DOMAIN FAMILY-RELATED"/>
    <property type="match status" value="1"/>
</dbReference>
<keyword evidence="9" id="KW-1185">Reference proteome</keyword>
<evidence type="ECO:0000256" key="1">
    <source>
        <dbReference type="ARBA" id="ARBA00004123"/>
    </source>
</evidence>
<protein>
    <recommendedName>
        <fullName evidence="7">TF-B3 domain-containing protein</fullName>
    </recommendedName>
</protein>
<dbReference type="EMBL" id="JACGCM010001789">
    <property type="protein sequence ID" value="KAF6149633.1"/>
    <property type="molecule type" value="Genomic_DNA"/>
</dbReference>
<evidence type="ECO:0000313" key="9">
    <source>
        <dbReference type="Proteomes" id="UP000541444"/>
    </source>
</evidence>
<gene>
    <name evidence="8" type="ORF">GIB67_011242</name>
</gene>
<dbReference type="Proteomes" id="UP000541444">
    <property type="component" value="Unassembled WGS sequence"/>
</dbReference>
<dbReference type="OrthoDB" id="1915967at2759"/>
<dbReference type="GO" id="GO:0003677">
    <property type="term" value="F:DNA binding"/>
    <property type="evidence" value="ECO:0007669"/>
    <property type="project" value="UniProtKB-KW"/>
</dbReference>
<accession>A0A7J7M432</accession>
<name>A0A7J7M432_9MAGN</name>
<dbReference type="SUPFAM" id="SSF101936">
    <property type="entry name" value="DNA-binding pseudobarrel domain"/>
    <property type="match status" value="1"/>
</dbReference>
<sequence>MENIFFSSDLSLSLNPMTFFQSQKPQSSKTQIFNVLGVDEIDKELLNPPKYFYDFWALEKLKPTKTQINSLSVEDVQQLTNPPAMFFDFFELEKKPQVCNLCAKALESQSRKPDVKQSQQLSNPSVVTTNTTIESDQIKNLSASSTPKIAEKSKECSGAIRDVSNMASATSEKSTLERVQSKNLEVYLTSVIAGKSKKRNAATRDVSNEASTPSTISRKRTKMDTINRERALVIYDLNLPEAAHEVVPIRAVNPNPQPRERFNIKKVLTASDVNTLSRFLIRKADINTYILPGLSEEQRHQVKSFEGLPVVVRDLDTNSEHQLRFKFSNKSCAYILISNWSEDFVRRRGLQEGNVVGINWDGQRLRFSFSVLSRGGRVAAVDL</sequence>
<comment type="caution">
    <text evidence="8">The sequence shown here is derived from an EMBL/GenBank/DDBJ whole genome shotgun (WGS) entry which is preliminary data.</text>
</comment>
<keyword evidence="4" id="KW-0804">Transcription</keyword>
<comment type="subcellular location">
    <subcellularLocation>
        <location evidence="1">Nucleus</location>
    </subcellularLocation>
</comment>
<reference evidence="8 9" key="1">
    <citation type="journal article" date="2020" name="IScience">
        <title>Genome Sequencing of the Endangered Kingdonia uniflora (Circaeasteraceae, Ranunculales) Reveals Potential Mechanisms of Evolutionary Specialization.</title>
        <authorList>
            <person name="Sun Y."/>
            <person name="Deng T."/>
            <person name="Zhang A."/>
            <person name="Moore M.J."/>
            <person name="Landis J.B."/>
            <person name="Lin N."/>
            <person name="Zhang H."/>
            <person name="Zhang X."/>
            <person name="Huang J."/>
            <person name="Zhang X."/>
            <person name="Sun H."/>
            <person name="Wang H."/>
        </authorList>
    </citation>
    <scope>NUCLEOTIDE SEQUENCE [LARGE SCALE GENOMIC DNA]</scope>
    <source>
        <strain evidence="8">TB1705</strain>
        <tissue evidence="8">Leaf</tissue>
    </source>
</reference>
<feature type="domain" description="TF-B3" evidence="7">
    <location>
        <begin position="264"/>
        <end position="375"/>
    </location>
</feature>
<evidence type="ECO:0000256" key="6">
    <source>
        <dbReference type="SAM" id="MobiDB-lite"/>
    </source>
</evidence>
<dbReference type="InterPro" id="IPR015300">
    <property type="entry name" value="DNA-bd_pseudobarrel_sf"/>
</dbReference>
<proteinExistence type="predicted"/>
<keyword evidence="2" id="KW-0805">Transcription regulation</keyword>
<evidence type="ECO:0000256" key="2">
    <source>
        <dbReference type="ARBA" id="ARBA00023015"/>
    </source>
</evidence>
<dbReference type="Gene3D" id="2.40.330.10">
    <property type="entry name" value="DNA-binding pseudobarrel domain"/>
    <property type="match status" value="1"/>
</dbReference>
<keyword evidence="5" id="KW-0539">Nucleus</keyword>
<dbReference type="PANTHER" id="PTHR34269:SF11">
    <property type="entry name" value="B3 DOMAIN PROTEIN"/>
    <property type="match status" value="1"/>
</dbReference>
<dbReference type="InterPro" id="IPR051442">
    <property type="entry name" value="B3_domain"/>
</dbReference>
<dbReference type="CDD" id="cd10017">
    <property type="entry name" value="B3_DNA"/>
    <property type="match status" value="1"/>
</dbReference>
<evidence type="ECO:0000256" key="5">
    <source>
        <dbReference type="ARBA" id="ARBA00023242"/>
    </source>
</evidence>
<evidence type="ECO:0000256" key="4">
    <source>
        <dbReference type="ARBA" id="ARBA00023163"/>
    </source>
</evidence>
<dbReference type="InterPro" id="IPR003340">
    <property type="entry name" value="B3_DNA-bd"/>
</dbReference>
<feature type="region of interest" description="Disordered" evidence="6">
    <location>
        <begin position="198"/>
        <end position="217"/>
    </location>
</feature>
<evidence type="ECO:0000256" key="3">
    <source>
        <dbReference type="ARBA" id="ARBA00023125"/>
    </source>
</evidence>
<evidence type="ECO:0000313" key="8">
    <source>
        <dbReference type="EMBL" id="KAF6149633.1"/>
    </source>
</evidence>
<dbReference type="GO" id="GO:0005634">
    <property type="term" value="C:nucleus"/>
    <property type="evidence" value="ECO:0007669"/>
    <property type="project" value="UniProtKB-SubCell"/>
</dbReference>
<dbReference type="AlphaFoldDB" id="A0A7J7M432"/>
<organism evidence="8 9">
    <name type="scientific">Kingdonia uniflora</name>
    <dbReference type="NCBI Taxonomy" id="39325"/>
    <lineage>
        <taxon>Eukaryota</taxon>
        <taxon>Viridiplantae</taxon>
        <taxon>Streptophyta</taxon>
        <taxon>Embryophyta</taxon>
        <taxon>Tracheophyta</taxon>
        <taxon>Spermatophyta</taxon>
        <taxon>Magnoliopsida</taxon>
        <taxon>Ranunculales</taxon>
        <taxon>Circaeasteraceae</taxon>
        <taxon>Kingdonia</taxon>
    </lineage>
</organism>